<proteinExistence type="predicted"/>
<feature type="region of interest" description="Disordered" evidence="1">
    <location>
        <begin position="1"/>
        <end position="24"/>
    </location>
</feature>
<protein>
    <submittedName>
        <fullName evidence="2">Uncharacterized protein</fullName>
    </submittedName>
</protein>
<reference evidence="2 3" key="1">
    <citation type="journal article" date="2019" name="Commun. Biol.">
        <title>The bagworm genome reveals a unique fibroin gene that provides high tensile strength.</title>
        <authorList>
            <person name="Kono N."/>
            <person name="Nakamura H."/>
            <person name="Ohtoshi R."/>
            <person name="Tomita M."/>
            <person name="Numata K."/>
            <person name="Arakawa K."/>
        </authorList>
    </citation>
    <scope>NUCLEOTIDE SEQUENCE [LARGE SCALE GENOMIC DNA]</scope>
</reference>
<evidence type="ECO:0000256" key="1">
    <source>
        <dbReference type="SAM" id="MobiDB-lite"/>
    </source>
</evidence>
<sequence>MANPNNLIRAPILNNPPPNINNPPQPQCQFVLTPENEASIANIVRRILLEEPTLRKVEPRAKDQGIDRDEVDLTQLERIPDVVRSLGEFDGNRTEFGTWKKVQKEY</sequence>
<evidence type="ECO:0000313" key="2">
    <source>
        <dbReference type="EMBL" id="GBP14309.1"/>
    </source>
</evidence>
<gene>
    <name evidence="2" type="ORF">EVAR_70362_1</name>
</gene>
<accession>A0A4C1TID6</accession>
<dbReference type="EMBL" id="BGZK01005499">
    <property type="protein sequence ID" value="GBP14309.1"/>
    <property type="molecule type" value="Genomic_DNA"/>
</dbReference>
<comment type="caution">
    <text evidence="2">The sequence shown here is derived from an EMBL/GenBank/DDBJ whole genome shotgun (WGS) entry which is preliminary data.</text>
</comment>
<keyword evidence="3" id="KW-1185">Reference proteome</keyword>
<dbReference type="OrthoDB" id="8139698at2759"/>
<evidence type="ECO:0000313" key="3">
    <source>
        <dbReference type="Proteomes" id="UP000299102"/>
    </source>
</evidence>
<feature type="compositionally biased region" description="Low complexity" evidence="1">
    <location>
        <begin position="1"/>
        <end position="13"/>
    </location>
</feature>
<dbReference type="AlphaFoldDB" id="A0A4C1TID6"/>
<name>A0A4C1TID6_EUMVA</name>
<organism evidence="2 3">
    <name type="scientific">Eumeta variegata</name>
    <name type="common">Bagworm moth</name>
    <name type="synonym">Eumeta japonica</name>
    <dbReference type="NCBI Taxonomy" id="151549"/>
    <lineage>
        <taxon>Eukaryota</taxon>
        <taxon>Metazoa</taxon>
        <taxon>Ecdysozoa</taxon>
        <taxon>Arthropoda</taxon>
        <taxon>Hexapoda</taxon>
        <taxon>Insecta</taxon>
        <taxon>Pterygota</taxon>
        <taxon>Neoptera</taxon>
        <taxon>Endopterygota</taxon>
        <taxon>Lepidoptera</taxon>
        <taxon>Glossata</taxon>
        <taxon>Ditrysia</taxon>
        <taxon>Tineoidea</taxon>
        <taxon>Psychidae</taxon>
        <taxon>Oiketicinae</taxon>
        <taxon>Eumeta</taxon>
    </lineage>
</organism>
<feature type="compositionally biased region" description="Pro residues" evidence="1">
    <location>
        <begin position="14"/>
        <end position="24"/>
    </location>
</feature>
<dbReference type="Proteomes" id="UP000299102">
    <property type="component" value="Unassembled WGS sequence"/>
</dbReference>